<keyword evidence="5 8" id="KW-0547">Nucleotide-binding</keyword>
<evidence type="ECO:0000256" key="4">
    <source>
        <dbReference type="ARBA" id="ARBA00022679"/>
    </source>
</evidence>
<dbReference type="CDD" id="cd02023">
    <property type="entry name" value="UMPK"/>
    <property type="match status" value="1"/>
</dbReference>
<name>A0A4P9Z2W4_9FUNG</name>
<dbReference type="GO" id="GO:0044211">
    <property type="term" value="P:CTP salvage"/>
    <property type="evidence" value="ECO:0007669"/>
    <property type="project" value="UniProtKB-UniPathway"/>
</dbReference>
<dbReference type="SUPFAM" id="SSF52540">
    <property type="entry name" value="P-loop containing nucleoside triphosphate hydrolases"/>
    <property type="match status" value="1"/>
</dbReference>
<dbReference type="InterPro" id="IPR029057">
    <property type="entry name" value="PRTase-like"/>
</dbReference>
<accession>A0A4P9Z2W4</accession>
<dbReference type="Pfam" id="PF00485">
    <property type="entry name" value="PRK"/>
    <property type="match status" value="1"/>
</dbReference>
<dbReference type="GO" id="GO:0005524">
    <property type="term" value="F:ATP binding"/>
    <property type="evidence" value="ECO:0007669"/>
    <property type="project" value="UniProtKB-KW"/>
</dbReference>
<dbReference type="Gene3D" id="3.40.50.2020">
    <property type="match status" value="1"/>
</dbReference>
<dbReference type="InterPro" id="IPR027417">
    <property type="entry name" value="P-loop_NTPase"/>
</dbReference>
<evidence type="ECO:0000313" key="12">
    <source>
        <dbReference type="Proteomes" id="UP000278143"/>
    </source>
</evidence>
<comment type="catalytic activity">
    <reaction evidence="8">
        <text>uridine + ATP = UMP + ADP + H(+)</text>
        <dbReference type="Rhea" id="RHEA:16825"/>
        <dbReference type="ChEBI" id="CHEBI:15378"/>
        <dbReference type="ChEBI" id="CHEBI:16704"/>
        <dbReference type="ChEBI" id="CHEBI:30616"/>
        <dbReference type="ChEBI" id="CHEBI:57865"/>
        <dbReference type="ChEBI" id="CHEBI:456216"/>
        <dbReference type="EC" id="2.7.1.48"/>
    </reaction>
</comment>
<dbReference type="EMBL" id="KZ989348">
    <property type="protein sequence ID" value="RKP26725.1"/>
    <property type="molecule type" value="Genomic_DNA"/>
</dbReference>
<dbReference type="GO" id="GO:0016757">
    <property type="term" value="F:glycosyltransferase activity"/>
    <property type="evidence" value="ECO:0007669"/>
    <property type="project" value="UniProtKB-KW"/>
</dbReference>
<dbReference type="PRINTS" id="PR00988">
    <property type="entry name" value="URIDINKINASE"/>
</dbReference>
<evidence type="ECO:0000256" key="7">
    <source>
        <dbReference type="ARBA" id="ARBA00022840"/>
    </source>
</evidence>
<dbReference type="Gene3D" id="3.40.50.300">
    <property type="entry name" value="P-loop containing nucleotide triphosphate hydrolases"/>
    <property type="match status" value="1"/>
</dbReference>
<comment type="pathway">
    <text evidence="1 8">Pyrimidine metabolism; UMP biosynthesis via salvage pathway; UMP from uridine: step 1/1.</text>
</comment>
<reference evidence="12" key="1">
    <citation type="journal article" date="2018" name="Nat. Microbiol.">
        <title>Leveraging single-cell genomics to expand the fungal tree of life.</title>
        <authorList>
            <person name="Ahrendt S.R."/>
            <person name="Quandt C.A."/>
            <person name="Ciobanu D."/>
            <person name="Clum A."/>
            <person name="Salamov A."/>
            <person name="Andreopoulos B."/>
            <person name="Cheng J.F."/>
            <person name="Woyke T."/>
            <person name="Pelin A."/>
            <person name="Henrissat B."/>
            <person name="Reynolds N.K."/>
            <person name="Benny G.L."/>
            <person name="Smith M.E."/>
            <person name="James T.Y."/>
            <person name="Grigoriev I.V."/>
        </authorList>
    </citation>
    <scope>NUCLEOTIDE SEQUENCE [LARGE SCALE GENOMIC DNA]</scope>
    <source>
        <strain evidence="12">Benny S71-1</strain>
    </source>
</reference>
<dbReference type="InterPro" id="IPR000836">
    <property type="entry name" value="PRTase_dom"/>
</dbReference>
<dbReference type="SUPFAM" id="SSF53271">
    <property type="entry name" value="PRTase-like"/>
    <property type="match status" value="1"/>
</dbReference>
<dbReference type="InterPro" id="IPR006083">
    <property type="entry name" value="PRK/URK"/>
</dbReference>
<comment type="similarity">
    <text evidence="3 8">Belongs to the uridine kinase family.</text>
</comment>
<evidence type="ECO:0000256" key="2">
    <source>
        <dbReference type="ARBA" id="ARBA00004784"/>
    </source>
</evidence>
<dbReference type="PANTHER" id="PTHR10285">
    <property type="entry name" value="URIDINE KINASE"/>
    <property type="match status" value="1"/>
</dbReference>
<proteinExistence type="inferred from homology"/>
<dbReference type="InterPro" id="IPR000764">
    <property type="entry name" value="Uridine_kinase-like"/>
</dbReference>
<dbReference type="FunFam" id="3.40.50.300:FF:000339">
    <property type="entry name" value="Uridine kinase"/>
    <property type="match status" value="1"/>
</dbReference>
<comment type="catalytic activity">
    <reaction evidence="8">
        <text>cytidine + ATP = CMP + ADP + H(+)</text>
        <dbReference type="Rhea" id="RHEA:24674"/>
        <dbReference type="ChEBI" id="CHEBI:15378"/>
        <dbReference type="ChEBI" id="CHEBI:17562"/>
        <dbReference type="ChEBI" id="CHEBI:30616"/>
        <dbReference type="ChEBI" id="CHEBI:60377"/>
        <dbReference type="ChEBI" id="CHEBI:456216"/>
        <dbReference type="EC" id="2.7.1.48"/>
    </reaction>
</comment>
<dbReference type="AlphaFoldDB" id="A0A4P9Z2W4"/>
<dbReference type="FunFam" id="3.40.50.2020:FF:000010">
    <property type="entry name" value="Uridine-cytidine kinase"/>
    <property type="match status" value="1"/>
</dbReference>
<dbReference type="GO" id="GO:0004849">
    <property type="term" value="F:uridine kinase activity"/>
    <property type="evidence" value="ECO:0007669"/>
    <property type="project" value="UniProtKB-EC"/>
</dbReference>
<evidence type="ECO:0000259" key="9">
    <source>
        <dbReference type="Pfam" id="PF00485"/>
    </source>
</evidence>
<keyword evidence="7 8" id="KW-0067">ATP-binding</keyword>
<evidence type="ECO:0000256" key="6">
    <source>
        <dbReference type="ARBA" id="ARBA00022777"/>
    </source>
</evidence>
<dbReference type="Pfam" id="PF14681">
    <property type="entry name" value="UPRTase"/>
    <property type="match status" value="1"/>
</dbReference>
<evidence type="ECO:0000259" key="10">
    <source>
        <dbReference type="Pfam" id="PF14681"/>
    </source>
</evidence>
<feature type="domain" description="Phosphoribulokinase/uridine kinase" evidence="9">
    <location>
        <begin position="15"/>
        <end position="206"/>
    </location>
</feature>
<dbReference type="OrthoDB" id="738517at2759"/>
<dbReference type="GO" id="GO:0044206">
    <property type="term" value="P:UMP salvage"/>
    <property type="evidence" value="ECO:0007669"/>
    <property type="project" value="UniProtKB-UniPathway"/>
</dbReference>
<dbReference type="NCBIfam" id="NF004018">
    <property type="entry name" value="PRK05480.1"/>
    <property type="match status" value="1"/>
</dbReference>
<dbReference type="UniPathway" id="UPA00579">
    <property type="reaction ID" value="UER00640"/>
</dbReference>
<dbReference type="NCBIfam" id="TIGR00235">
    <property type="entry name" value="udk"/>
    <property type="match status" value="1"/>
</dbReference>
<evidence type="ECO:0000313" key="11">
    <source>
        <dbReference type="EMBL" id="RKP26725.1"/>
    </source>
</evidence>
<evidence type="ECO:0000256" key="8">
    <source>
        <dbReference type="RuleBase" id="RU003825"/>
    </source>
</evidence>
<gene>
    <name evidence="11" type="ORF">SYNPS1DRAFT_13788</name>
</gene>
<sequence>MLVRRADGQNCDCYVIGVAGGSASGKTSVSRRIIQMLNVPWVIIVSMDSFYNALTPEQSAPANRATSSMHNFDHPDAFDYEVMVECVRKLRQGKSVEIPVYDFSTHSRLNKTQTVYGANVIIVEGIFTLYDQKLMDLMDLKVIFVDTDADVRLARRMKRDICERSRELRGVIEQYERFVKPMYDQYVHPTIHNADVIIPRGLDNHIAIDLIAKHVQRQLKERRFAFRWTLARGCSDLNSLPDSVIILKQTSQLKAIHTIIRDCETDRDDFIFYSERLANLVVEHGLSLLPFESTTVTTPVNQLFHGKQGYHKLCGVSIIRAGLPMEVSLRKVVKDVPLGRMLIQSDSKTGEPQVHAQCGDERPWQAPTSDIDATIATGAAGIMAIRVLLDHDVPEDRIIFLSLLSAPQGLHSIAKAFPKVRIVTSMVDPGLSDNLYIEPGMGNFGGE</sequence>
<evidence type="ECO:0000256" key="5">
    <source>
        <dbReference type="ARBA" id="ARBA00022741"/>
    </source>
</evidence>
<evidence type="ECO:0000256" key="1">
    <source>
        <dbReference type="ARBA" id="ARBA00004690"/>
    </source>
</evidence>
<dbReference type="EC" id="2.7.1.48" evidence="8"/>
<keyword evidence="11" id="KW-0328">Glycosyltransferase</keyword>
<protein>
    <recommendedName>
        <fullName evidence="8">Uridine kinase</fullName>
        <ecNumber evidence="8">2.7.1.48</ecNumber>
    </recommendedName>
</protein>
<dbReference type="Proteomes" id="UP000278143">
    <property type="component" value="Unassembled WGS sequence"/>
</dbReference>
<feature type="domain" description="Phosphoribosyltransferase" evidence="10">
    <location>
        <begin position="249"/>
        <end position="445"/>
    </location>
</feature>
<keyword evidence="6 8" id="KW-0418">Kinase</keyword>
<organism evidence="11 12">
    <name type="scientific">Syncephalis pseudoplumigaleata</name>
    <dbReference type="NCBI Taxonomy" id="1712513"/>
    <lineage>
        <taxon>Eukaryota</taxon>
        <taxon>Fungi</taxon>
        <taxon>Fungi incertae sedis</taxon>
        <taxon>Zoopagomycota</taxon>
        <taxon>Zoopagomycotina</taxon>
        <taxon>Zoopagomycetes</taxon>
        <taxon>Zoopagales</taxon>
        <taxon>Piptocephalidaceae</taxon>
        <taxon>Syncephalis</taxon>
    </lineage>
</organism>
<keyword evidence="4 8" id="KW-0808">Transferase</keyword>
<evidence type="ECO:0000256" key="3">
    <source>
        <dbReference type="ARBA" id="ARBA00005408"/>
    </source>
</evidence>
<dbReference type="GO" id="GO:0043771">
    <property type="term" value="F:cytidine kinase activity"/>
    <property type="evidence" value="ECO:0007669"/>
    <property type="project" value="RHEA"/>
</dbReference>
<dbReference type="CDD" id="cd06223">
    <property type="entry name" value="PRTases_typeI"/>
    <property type="match status" value="1"/>
</dbReference>
<keyword evidence="12" id="KW-1185">Reference proteome</keyword>
<comment type="pathway">
    <text evidence="2 8">Pyrimidine metabolism; CTP biosynthesis via salvage pathway; CTP from cytidine: step 1/3.</text>
</comment>
<dbReference type="UniPathway" id="UPA00574">
    <property type="reaction ID" value="UER00637"/>
</dbReference>